<feature type="domain" description="Zn(2)-C6 fungal-type" evidence="7">
    <location>
        <begin position="11"/>
        <end position="41"/>
    </location>
</feature>
<dbReference type="EMBL" id="JAGMUX010000008">
    <property type="protein sequence ID" value="KAH7250334.1"/>
    <property type="molecule type" value="Genomic_DNA"/>
</dbReference>
<evidence type="ECO:0000256" key="6">
    <source>
        <dbReference type="SAM" id="MobiDB-lite"/>
    </source>
</evidence>
<dbReference type="CDD" id="cd00067">
    <property type="entry name" value="GAL4"/>
    <property type="match status" value="1"/>
</dbReference>
<dbReference type="InterPro" id="IPR007219">
    <property type="entry name" value="XnlR_reg_dom"/>
</dbReference>
<reference evidence="8" key="1">
    <citation type="journal article" date="2021" name="Nat. Commun.">
        <title>Genetic determinants of endophytism in the Arabidopsis root mycobiome.</title>
        <authorList>
            <person name="Mesny F."/>
            <person name="Miyauchi S."/>
            <person name="Thiergart T."/>
            <person name="Pickel B."/>
            <person name="Atanasova L."/>
            <person name="Karlsson M."/>
            <person name="Huettel B."/>
            <person name="Barry K.W."/>
            <person name="Haridas S."/>
            <person name="Chen C."/>
            <person name="Bauer D."/>
            <person name="Andreopoulos W."/>
            <person name="Pangilinan J."/>
            <person name="LaButti K."/>
            <person name="Riley R."/>
            <person name="Lipzen A."/>
            <person name="Clum A."/>
            <person name="Drula E."/>
            <person name="Henrissat B."/>
            <person name="Kohler A."/>
            <person name="Grigoriev I.V."/>
            <person name="Martin F.M."/>
            <person name="Hacquard S."/>
        </authorList>
    </citation>
    <scope>NUCLEOTIDE SEQUENCE</scope>
    <source>
        <strain evidence="8">MPI-CAGE-AT-0023</strain>
    </source>
</reference>
<gene>
    <name evidence="8" type="ORF">BKA55DRAFT_511616</name>
</gene>
<dbReference type="GO" id="GO:0006351">
    <property type="term" value="P:DNA-templated transcription"/>
    <property type="evidence" value="ECO:0007669"/>
    <property type="project" value="InterPro"/>
</dbReference>
<dbReference type="CDD" id="cd12148">
    <property type="entry name" value="fungal_TF_MHR"/>
    <property type="match status" value="1"/>
</dbReference>
<proteinExistence type="predicted"/>
<dbReference type="SUPFAM" id="SSF57701">
    <property type="entry name" value="Zn2/Cys6 DNA-binding domain"/>
    <property type="match status" value="1"/>
</dbReference>
<dbReference type="GO" id="GO:0005634">
    <property type="term" value="C:nucleus"/>
    <property type="evidence" value="ECO:0007669"/>
    <property type="project" value="UniProtKB-SubCell"/>
</dbReference>
<evidence type="ECO:0000256" key="5">
    <source>
        <dbReference type="ARBA" id="ARBA00023242"/>
    </source>
</evidence>
<dbReference type="GO" id="GO:0003677">
    <property type="term" value="F:DNA binding"/>
    <property type="evidence" value="ECO:0007669"/>
    <property type="project" value="InterPro"/>
</dbReference>
<keyword evidence="3" id="KW-0805">Transcription regulation</keyword>
<dbReference type="InterPro" id="IPR050815">
    <property type="entry name" value="TF_fung"/>
</dbReference>
<dbReference type="GeneID" id="70217680"/>
<dbReference type="PANTHER" id="PTHR47338:SF5">
    <property type="entry name" value="ZN(II)2CYS6 TRANSCRIPTION FACTOR (EUROFUNG)"/>
    <property type="match status" value="1"/>
</dbReference>
<comment type="subcellular location">
    <subcellularLocation>
        <location evidence="1">Nucleus</location>
    </subcellularLocation>
</comment>
<evidence type="ECO:0000256" key="3">
    <source>
        <dbReference type="ARBA" id="ARBA00023015"/>
    </source>
</evidence>
<dbReference type="Gene3D" id="4.10.240.10">
    <property type="entry name" value="Zn(2)-C6 fungal-type DNA-binding domain"/>
    <property type="match status" value="1"/>
</dbReference>
<dbReference type="RefSeq" id="XP_046049653.1">
    <property type="nucleotide sequence ID" value="XM_046187726.1"/>
</dbReference>
<evidence type="ECO:0000313" key="9">
    <source>
        <dbReference type="Proteomes" id="UP000720189"/>
    </source>
</evidence>
<keyword evidence="9" id="KW-1185">Reference proteome</keyword>
<evidence type="ECO:0000259" key="7">
    <source>
        <dbReference type="PROSITE" id="PS50048"/>
    </source>
</evidence>
<dbReference type="AlphaFoldDB" id="A0A9P9KEV2"/>
<dbReference type="Pfam" id="PF04082">
    <property type="entry name" value="Fungal_trans"/>
    <property type="match status" value="1"/>
</dbReference>
<evidence type="ECO:0000313" key="8">
    <source>
        <dbReference type="EMBL" id="KAH7250334.1"/>
    </source>
</evidence>
<dbReference type="InterPro" id="IPR036864">
    <property type="entry name" value="Zn2-C6_fun-type_DNA-bd_sf"/>
</dbReference>
<organism evidence="8 9">
    <name type="scientific">Fusarium redolens</name>
    <dbReference type="NCBI Taxonomy" id="48865"/>
    <lineage>
        <taxon>Eukaryota</taxon>
        <taxon>Fungi</taxon>
        <taxon>Dikarya</taxon>
        <taxon>Ascomycota</taxon>
        <taxon>Pezizomycotina</taxon>
        <taxon>Sordariomycetes</taxon>
        <taxon>Hypocreomycetidae</taxon>
        <taxon>Hypocreales</taxon>
        <taxon>Nectriaceae</taxon>
        <taxon>Fusarium</taxon>
        <taxon>Fusarium redolens species complex</taxon>
    </lineage>
</organism>
<keyword evidence="2" id="KW-0479">Metal-binding</keyword>
<evidence type="ECO:0000256" key="4">
    <source>
        <dbReference type="ARBA" id="ARBA00023163"/>
    </source>
</evidence>
<dbReference type="PROSITE" id="PS00463">
    <property type="entry name" value="ZN2_CY6_FUNGAL_1"/>
    <property type="match status" value="1"/>
</dbReference>
<comment type="caution">
    <text evidence="8">The sequence shown here is derived from an EMBL/GenBank/DDBJ whole genome shotgun (WGS) entry which is preliminary data.</text>
</comment>
<keyword evidence="5" id="KW-0539">Nucleus</keyword>
<dbReference type="Pfam" id="PF00172">
    <property type="entry name" value="Zn_clus"/>
    <property type="match status" value="1"/>
</dbReference>
<dbReference type="PANTHER" id="PTHR47338">
    <property type="entry name" value="ZN(II)2CYS6 TRANSCRIPTION FACTOR (EUROFUNG)-RELATED"/>
    <property type="match status" value="1"/>
</dbReference>
<accession>A0A9P9KEV2</accession>
<dbReference type="GO" id="GO:0000981">
    <property type="term" value="F:DNA-binding transcription factor activity, RNA polymerase II-specific"/>
    <property type="evidence" value="ECO:0007669"/>
    <property type="project" value="InterPro"/>
</dbReference>
<keyword evidence="4" id="KW-0804">Transcription</keyword>
<evidence type="ECO:0000256" key="2">
    <source>
        <dbReference type="ARBA" id="ARBA00022723"/>
    </source>
</evidence>
<dbReference type="InterPro" id="IPR001138">
    <property type="entry name" value="Zn2Cys6_DnaBD"/>
</dbReference>
<evidence type="ECO:0000256" key="1">
    <source>
        <dbReference type="ARBA" id="ARBA00004123"/>
    </source>
</evidence>
<dbReference type="SMART" id="SM00066">
    <property type="entry name" value="GAL4"/>
    <property type="match status" value="1"/>
</dbReference>
<name>A0A9P9KEV2_FUSRE</name>
<dbReference type="GO" id="GO:0008270">
    <property type="term" value="F:zinc ion binding"/>
    <property type="evidence" value="ECO:0007669"/>
    <property type="project" value="InterPro"/>
</dbReference>
<dbReference type="OrthoDB" id="2309723at2759"/>
<dbReference type="Proteomes" id="UP000720189">
    <property type="component" value="Unassembled WGS sequence"/>
</dbReference>
<dbReference type="PROSITE" id="PS50048">
    <property type="entry name" value="ZN2_CY6_FUNGAL_2"/>
    <property type="match status" value="1"/>
</dbReference>
<feature type="region of interest" description="Disordered" evidence="6">
    <location>
        <begin position="534"/>
        <end position="593"/>
    </location>
</feature>
<protein>
    <recommendedName>
        <fullName evidence="7">Zn(2)-C6 fungal-type domain-containing protein</fullName>
    </recommendedName>
</protein>
<dbReference type="SMART" id="SM00906">
    <property type="entry name" value="Fungal_trans"/>
    <property type="match status" value="1"/>
</dbReference>
<sequence>MAKPPGRPSKACEICKRQKIRCSGERPSCKRCYRLNNTCRYGTNSQLKRGVTKTTSRAGATHSIRSIHGAPVALPAIEPVSDQDFYQGIAPFLFNILVELYFDNVYQSTLLFHKATFLQSLADQTVKPHVLLSICAWGANFYRDGSGRPTFKEQGLMTRWAKTAGALVFQDAEELSDDNLVTFCNLSLFWHSQGSWRISYLHKGNACQLLHIIGTGPKNGSSLEAELRRRRFWTCYLFHCFSCEKLFRFEAIADIENLPLPWSEEDFAVGTSRSEVATIANGVDSGSIFGELIRALNLWSSVMSVVRSEGDLNSRLQEIFRVENNISTWWNNVPVTFKLDASTVSTVPRNDLPKIVLTNLVYHQSLCVLHSSIVPLFCWSKGDRTFSSARQLSAQVAFDHATTISSLISAILVAGCPLSSMPIFVAYAAYSSCGIQIPFLWCSELSVKERAQSNIDANVKMIQGMSGYWKLASLLQLYVRCLHDVHKQSPPIISGEPKYMDASALVDFDVDASLAKSSILQFAGMLRSDENGYVKSGDEASDPTLASAGISGDMTSDPQGTEGGPLQNLNVPTNTSNPNTMLPQTPKLNPGPSEWPTLDIFSSLIDADMAGLFPSNDDFDLSFLDADQTSWDLGRDLEIP</sequence>
<feature type="compositionally biased region" description="Polar residues" evidence="6">
    <location>
        <begin position="567"/>
        <end position="587"/>
    </location>
</feature>